<keyword evidence="3" id="KW-0274">FAD</keyword>
<protein>
    <submittedName>
        <fullName evidence="6">FAD-dependent oxidoreductase</fullName>
    </submittedName>
</protein>
<dbReference type="SUPFAM" id="SSF54373">
    <property type="entry name" value="FAD-linked reductases, C-terminal domain"/>
    <property type="match status" value="1"/>
</dbReference>
<reference evidence="6 7" key="1">
    <citation type="submission" date="2024-09" db="EMBL/GenBank/DDBJ databases">
        <authorList>
            <person name="Sun Q."/>
            <person name="Mori K."/>
        </authorList>
    </citation>
    <scope>NUCLEOTIDE SEQUENCE [LARGE SCALE GENOMIC DNA]</scope>
    <source>
        <strain evidence="6 7">NCAIM B.02604</strain>
    </source>
</reference>
<dbReference type="Pfam" id="PF01266">
    <property type="entry name" value="DAO"/>
    <property type="match status" value="1"/>
</dbReference>
<keyword evidence="7" id="KW-1185">Reference proteome</keyword>
<evidence type="ECO:0000313" key="6">
    <source>
        <dbReference type="EMBL" id="MFC0582766.1"/>
    </source>
</evidence>
<gene>
    <name evidence="6" type="ORF">ACFFFR_10330</name>
</gene>
<dbReference type="RefSeq" id="WP_377460190.1">
    <property type="nucleotide sequence ID" value="NZ_JBHLUB010000032.1"/>
</dbReference>
<name>A0ABV6PCB6_9MICC</name>
<dbReference type="InterPro" id="IPR045170">
    <property type="entry name" value="MTOX"/>
</dbReference>
<evidence type="ECO:0000256" key="2">
    <source>
        <dbReference type="ARBA" id="ARBA00022630"/>
    </source>
</evidence>
<comment type="caution">
    <text evidence="6">The sequence shown here is derived from an EMBL/GenBank/DDBJ whole genome shotgun (WGS) entry which is preliminary data.</text>
</comment>
<evidence type="ECO:0000256" key="4">
    <source>
        <dbReference type="ARBA" id="ARBA00023002"/>
    </source>
</evidence>
<dbReference type="SUPFAM" id="SSF51905">
    <property type="entry name" value="FAD/NAD(P)-binding domain"/>
    <property type="match status" value="1"/>
</dbReference>
<evidence type="ECO:0000259" key="5">
    <source>
        <dbReference type="Pfam" id="PF01266"/>
    </source>
</evidence>
<comment type="cofactor">
    <cofactor evidence="1">
        <name>FAD</name>
        <dbReference type="ChEBI" id="CHEBI:57692"/>
    </cofactor>
</comment>
<dbReference type="InterPro" id="IPR036188">
    <property type="entry name" value="FAD/NAD-bd_sf"/>
</dbReference>
<dbReference type="EMBL" id="JBHLUB010000032">
    <property type="protein sequence ID" value="MFC0582766.1"/>
    <property type="molecule type" value="Genomic_DNA"/>
</dbReference>
<dbReference type="Gene3D" id="3.50.50.60">
    <property type="entry name" value="FAD/NAD(P)-binding domain"/>
    <property type="match status" value="1"/>
</dbReference>
<evidence type="ECO:0000256" key="3">
    <source>
        <dbReference type="ARBA" id="ARBA00022827"/>
    </source>
</evidence>
<dbReference type="Proteomes" id="UP001589862">
    <property type="component" value="Unassembled WGS sequence"/>
</dbReference>
<proteinExistence type="predicted"/>
<keyword evidence="4" id="KW-0560">Oxidoreductase</keyword>
<evidence type="ECO:0000313" key="7">
    <source>
        <dbReference type="Proteomes" id="UP001589862"/>
    </source>
</evidence>
<feature type="domain" description="FAD dependent oxidoreductase" evidence="5">
    <location>
        <begin position="6"/>
        <end position="362"/>
    </location>
</feature>
<dbReference type="InterPro" id="IPR006076">
    <property type="entry name" value="FAD-dep_OxRdtase"/>
</dbReference>
<dbReference type="PANTHER" id="PTHR10961">
    <property type="entry name" value="PEROXISOMAL SARCOSINE OXIDASE"/>
    <property type="match status" value="1"/>
</dbReference>
<keyword evidence="2" id="KW-0285">Flavoprotein</keyword>
<evidence type="ECO:0000256" key="1">
    <source>
        <dbReference type="ARBA" id="ARBA00001974"/>
    </source>
</evidence>
<accession>A0ABV6PCB6</accession>
<organism evidence="6 7">
    <name type="scientific">Micrococcoides hystricis</name>
    <dbReference type="NCBI Taxonomy" id="1572761"/>
    <lineage>
        <taxon>Bacteria</taxon>
        <taxon>Bacillati</taxon>
        <taxon>Actinomycetota</taxon>
        <taxon>Actinomycetes</taxon>
        <taxon>Micrococcales</taxon>
        <taxon>Micrococcaceae</taxon>
        <taxon>Micrococcoides</taxon>
    </lineage>
</organism>
<sequence length="404" mass="45094">MFDAQVAVIGLGANGAQAMYQMAKRGIKVIGFEQHWTPNERSGHAGEHRLLHPLPFTPQGSADHEILENIMPAWKKFQKETKSNCLIESGVLCFGSATDDEFQVVAENARIRDGHDRNVLDAEAMRKKYPLFNTKDDGLGVFDEQGGAVRSEMAVTTAVNGAIKNGAQIVTGTKVHGWAIDPDKVRVFTRDKEYVVEKLVVTPGAYIAELLPHLPIRVRRLVMGWFAPEPEYMEAYSSPDFPAFHGSIPHRRGEMIYGAPSLDRPYVKIGGDFNWGLVDEIDQTDFKVLPEDLDGIRMMASERFVGLQNAPIRSVKLVDGWTVDYEALVGNYGPSGRVILATGFSGYGFMVSPVMGEIVADLVEKESTSYNIDHLNPNRFTDNHNNLYDWYAETGSWNRKWAKL</sequence>
<dbReference type="Gene3D" id="3.30.9.10">
    <property type="entry name" value="D-Amino Acid Oxidase, subunit A, domain 2"/>
    <property type="match status" value="1"/>
</dbReference>
<dbReference type="PANTHER" id="PTHR10961:SF7">
    <property type="entry name" value="FAD DEPENDENT OXIDOREDUCTASE DOMAIN-CONTAINING PROTEIN"/>
    <property type="match status" value="1"/>
</dbReference>